<evidence type="ECO:0000313" key="3">
    <source>
        <dbReference type="Proteomes" id="UP000318437"/>
    </source>
</evidence>
<dbReference type="RefSeq" id="WP_146452686.1">
    <property type="nucleotide sequence ID" value="NZ_SJPS01000008.1"/>
</dbReference>
<evidence type="ECO:0000313" key="2">
    <source>
        <dbReference type="EMBL" id="TWU21970.1"/>
    </source>
</evidence>
<dbReference type="InterPro" id="IPR002622">
    <property type="entry name" value="Transposase_14"/>
</dbReference>
<reference evidence="2 3" key="1">
    <citation type="submission" date="2019-02" db="EMBL/GenBank/DDBJ databases">
        <title>Deep-cultivation of Planctomycetes and their phenomic and genomic characterization uncovers novel biology.</title>
        <authorList>
            <person name="Wiegand S."/>
            <person name="Jogler M."/>
            <person name="Boedeker C."/>
            <person name="Pinto D."/>
            <person name="Vollmers J."/>
            <person name="Rivas-Marin E."/>
            <person name="Kohn T."/>
            <person name="Peeters S.H."/>
            <person name="Heuer A."/>
            <person name="Rast P."/>
            <person name="Oberbeckmann S."/>
            <person name="Bunk B."/>
            <person name="Jeske O."/>
            <person name="Meyerdierks A."/>
            <person name="Storesund J.E."/>
            <person name="Kallscheuer N."/>
            <person name="Luecker S."/>
            <person name="Lage O.M."/>
            <person name="Pohl T."/>
            <person name="Merkel B.J."/>
            <person name="Hornburger P."/>
            <person name="Mueller R.-W."/>
            <person name="Bruemmer F."/>
            <person name="Labrenz M."/>
            <person name="Spormann A.M."/>
            <person name="Op Den Camp H."/>
            <person name="Overmann J."/>
            <person name="Amann R."/>
            <person name="Jetten M.S.M."/>
            <person name="Mascher T."/>
            <person name="Medema M.H."/>
            <person name="Devos D.P."/>
            <person name="Kaster A.-K."/>
            <person name="Ovreas L."/>
            <person name="Rohde M."/>
            <person name="Galperin M.Y."/>
            <person name="Jogler C."/>
        </authorList>
    </citation>
    <scope>NUCLEOTIDE SEQUENCE [LARGE SCALE GENOMIC DNA]</scope>
    <source>
        <strain evidence="2 3">Pla144</strain>
    </source>
</reference>
<accession>A0A5C6CBG6</accession>
<protein>
    <submittedName>
        <fullName evidence="2">Transposase</fullName>
    </submittedName>
</protein>
<name>A0A5C6CBG6_9BACT</name>
<feature type="domain" description="Transposase Synechocystis PCC 6803" evidence="1">
    <location>
        <begin position="3"/>
        <end position="116"/>
    </location>
</feature>
<evidence type="ECO:0000259" key="1">
    <source>
        <dbReference type="Pfam" id="PF01710"/>
    </source>
</evidence>
<dbReference type="SUPFAM" id="SSF46689">
    <property type="entry name" value="Homeodomain-like"/>
    <property type="match status" value="1"/>
</dbReference>
<dbReference type="EMBL" id="SJPS01000008">
    <property type="protein sequence ID" value="TWU21970.1"/>
    <property type="molecule type" value="Genomic_DNA"/>
</dbReference>
<proteinExistence type="predicted"/>
<comment type="caution">
    <text evidence="2">The sequence shown here is derived from an EMBL/GenBank/DDBJ whole genome shotgun (WGS) entry which is preliminary data.</text>
</comment>
<dbReference type="Proteomes" id="UP000318437">
    <property type="component" value="Unassembled WGS sequence"/>
</dbReference>
<dbReference type="Pfam" id="PF01710">
    <property type="entry name" value="HTH_Tnp_IS630"/>
    <property type="match status" value="1"/>
</dbReference>
<dbReference type="AlphaFoldDB" id="A0A5C6CBG6"/>
<keyword evidence="3" id="KW-1185">Reference proteome</keyword>
<dbReference type="InterPro" id="IPR009057">
    <property type="entry name" value="Homeodomain-like_sf"/>
</dbReference>
<sequence>MEAYSIDLRARVLLAVDEGIDTRREIAETFGVTTRWIRLLVQHRRKTGSIEPLPHAGGWDPKFTPERLERLKTLVEKKPAATLDELRKCSRIRCCNMTVSRALKQLGFTRKKRRYVPVSKIAPR</sequence>
<dbReference type="OrthoDB" id="285700at2"/>
<organism evidence="2 3">
    <name type="scientific">Bythopirellula polymerisocia</name>
    <dbReference type="NCBI Taxonomy" id="2528003"/>
    <lineage>
        <taxon>Bacteria</taxon>
        <taxon>Pseudomonadati</taxon>
        <taxon>Planctomycetota</taxon>
        <taxon>Planctomycetia</taxon>
        <taxon>Pirellulales</taxon>
        <taxon>Lacipirellulaceae</taxon>
        <taxon>Bythopirellula</taxon>
    </lineage>
</organism>
<gene>
    <name evidence="2" type="ORF">Pla144_44370</name>
</gene>